<gene>
    <name evidence="1" type="ORF">Zmor_008459</name>
</gene>
<proteinExistence type="predicted"/>
<sequence>MAGRGAAQGPLARSLSCDPCCDCGGEMLIARDQWEIVRICGRISREDDLWRCWEKLTTEMDGNYGMIAEFLRWIGILLEKSYGGFREREANSGNGGDEIDGECGL</sequence>
<reference evidence="1" key="1">
    <citation type="journal article" date="2023" name="G3 (Bethesda)">
        <title>Whole genome assemblies of Zophobas morio and Tenebrio molitor.</title>
        <authorList>
            <person name="Kaur S."/>
            <person name="Stinson S.A."/>
            <person name="diCenzo G.C."/>
        </authorList>
    </citation>
    <scope>NUCLEOTIDE SEQUENCE</scope>
    <source>
        <strain evidence="1">QUZm001</strain>
    </source>
</reference>
<dbReference type="AlphaFoldDB" id="A0AA38IVH7"/>
<organism evidence="1 2">
    <name type="scientific">Zophobas morio</name>
    <dbReference type="NCBI Taxonomy" id="2755281"/>
    <lineage>
        <taxon>Eukaryota</taxon>
        <taxon>Metazoa</taxon>
        <taxon>Ecdysozoa</taxon>
        <taxon>Arthropoda</taxon>
        <taxon>Hexapoda</taxon>
        <taxon>Insecta</taxon>
        <taxon>Pterygota</taxon>
        <taxon>Neoptera</taxon>
        <taxon>Endopterygota</taxon>
        <taxon>Coleoptera</taxon>
        <taxon>Polyphaga</taxon>
        <taxon>Cucujiformia</taxon>
        <taxon>Tenebrionidae</taxon>
        <taxon>Zophobas</taxon>
    </lineage>
</organism>
<evidence type="ECO:0000313" key="1">
    <source>
        <dbReference type="EMBL" id="KAJ3664277.1"/>
    </source>
</evidence>
<keyword evidence="2" id="KW-1185">Reference proteome</keyword>
<dbReference type="EMBL" id="JALNTZ010000002">
    <property type="protein sequence ID" value="KAJ3664277.1"/>
    <property type="molecule type" value="Genomic_DNA"/>
</dbReference>
<evidence type="ECO:0000313" key="2">
    <source>
        <dbReference type="Proteomes" id="UP001168821"/>
    </source>
</evidence>
<dbReference type="Proteomes" id="UP001168821">
    <property type="component" value="Unassembled WGS sequence"/>
</dbReference>
<comment type="caution">
    <text evidence="1">The sequence shown here is derived from an EMBL/GenBank/DDBJ whole genome shotgun (WGS) entry which is preliminary data.</text>
</comment>
<protein>
    <submittedName>
        <fullName evidence="1">Uncharacterized protein</fullName>
    </submittedName>
</protein>
<accession>A0AA38IVH7</accession>
<name>A0AA38IVH7_9CUCU</name>